<reference evidence="8" key="1">
    <citation type="submission" date="2015-04" db="EMBL/GenBank/DDBJ databases">
        <authorList>
            <person name="Syromyatnikov M.Y."/>
            <person name="Popov V.N."/>
        </authorList>
    </citation>
    <scope>NUCLEOTIDE SEQUENCE</scope>
    <source>
        <strain evidence="8">MO-1</strain>
    </source>
</reference>
<dbReference type="InterPro" id="IPR006158">
    <property type="entry name" value="Cobalamin-bd"/>
</dbReference>
<keyword evidence="3" id="KW-0479">Metal-binding</keyword>
<evidence type="ECO:0000256" key="2">
    <source>
        <dbReference type="ARBA" id="ARBA00022691"/>
    </source>
</evidence>
<dbReference type="SUPFAM" id="SSF52242">
    <property type="entry name" value="Cobalamin (vitamin B12)-binding domain"/>
    <property type="match status" value="1"/>
</dbReference>
<keyword evidence="2" id="KW-0949">S-adenosyl-L-methionine</keyword>
<feature type="domain" description="B12-binding" evidence="6">
    <location>
        <begin position="4"/>
        <end position="144"/>
    </location>
</feature>
<dbReference type="SFLD" id="SFLDG01123">
    <property type="entry name" value="methyltransferase_(Class_B)"/>
    <property type="match status" value="1"/>
</dbReference>
<keyword evidence="5" id="KW-0411">Iron-sulfur</keyword>
<organism evidence="8">
    <name type="scientific">Magnetococcus massalia (strain MO-1)</name>
    <dbReference type="NCBI Taxonomy" id="451514"/>
    <lineage>
        <taxon>Bacteria</taxon>
        <taxon>Pseudomonadati</taxon>
        <taxon>Pseudomonadota</taxon>
        <taxon>Magnetococcia</taxon>
        <taxon>Magnetococcales</taxon>
        <taxon>Magnetococcaceae</taxon>
        <taxon>Magnetococcus</taxon>
    </lineage>
</organism>
<dbReference type="PROSITE" id="PS51257">
    <property type="entry name" value="PROKAR_LIPOPROTEIN"/>
    <property type="match status" value="1"/>
</dbReference>
<evidence type="ECO:0000256" key="3">
    <source>
        <dbReference type="ARBA" id="ARBA00022723"/>
    </source>
</evidence>
<dbReference type="CDD" id="cd01335">
    <property type="entry name" value="Radical_SAM"/>
    <property type="match status" value="1"/>
</dbReference>
<dbReference type="GO" id="GO:0003824">
    <property type="term" value="F:catalytic activity"/>
    <property type="evidence" value="ECO:0007669"/>
    <property type="project" value="InterPro"/>
</dbReference>
<dbReference type="InterPro" id="IPR058240">
    <property type="entry name" value="rSAM_sf"/>
</dbReference>
<dbReference type="AlphaFoldDB" id="A0A1S7LJU8"/>
<dbReference type="PANTHER" id="PTHR43409:SF16">
    <property type="entry name" value="SLR0320 PROTEIN"/>
    <property type="match status" value="1"/>
</dbReference>
<dbReference type="Pfam" id="PF02310">
    <property type="entry name" value="B12-binding"/>
    <property type="match status" value="1"/>
</dbReference>
<dbReference type="SMART" id="SM00729">
    <property type="entry name" value="Elp3"/>
    <property type="match status" value="1"/>
</dbReference>
<dbReference type="CDD" id="cd02068">
    <property type="entry name" value="radical_SAM_B12_BD"/>
    <property type="match status" value="1"/>
</dbReference>
<dbReference type="Pfam" id="PF04055">
    <property type="entry name" value="Radical_SAM"/>
    <property type="match status" value="1"/>
</dbReference>
<dbReference type="SFLD" id="SFLDG01082">
    <property type="entry name" value="B12-binding_domain_containing"/>
    <property type="match status" value="1"/>
</dbReference>
<dbReference type="InterPro" id="IPR023404">
    <property type="entry name" value="rSAM_horseshoe"/>
</dbReference>
<dbReference type="EMBL" id="LO017727">
    <property type="protein sequence ID" value="CRH06878.1"/>
    <property type="molecule type" value="Genomic_DNA"/>
</dbReference>
<evidence type="ECO:0000256" key="4">
    <source>
        <dbReference type="ARBA" id="ARBA00023004"/>
    </source>
</evidence>
<dbReference type="Gene3D" id="3.40.50.280">
    <property type="entry name" value="Cobalamin-binding domain"/>
    <property type="match status" value="1"/>
</dbReference>
<evidence type="ECO:0000256" key="5">
    <source>
        <dbReference type="ARBA" id="ARBA00023014"/>
    </source>
</evidence>
<evidence type="ECO:0000259" key="7">
    <source>
        <dbReference type="PROSITE" id="PS51918"/>
    </source>
</evidence>
<sequence length="507" mass="58206">MGHINRVLLAQPNTSWFDKRQWVVPPYTLAILSACIPEKYAKKSLDPSLDDLSLEQTVQQILDFNPDFVGLTCMSLEYARHIHALAEALKKRQPQLIVVLGGVYVTTSPELAMRDRVADFGVMGEGEKRLPQMLEMLDRGETDFSQFDGITYWDGDQQVINKPVALIRPLDEVPFPDHEAIRFHDYFSSNSSYGNVMNARKMPYALTVTSRGCPYECIYCSTHSIDGMKVRLRSAENVLAEIDWLYHEQGVKEILFLDDNLVINRKRFRQILQGLIDRDYDLLWKSMNLATFLLDEEMLEMMAAAKTYQLILPIESGNQYVLDNILKKPLDLKKVMPLVAKGKELGMEIAADFIIGSPGETWDQIRDSCNFADEMDVDMVSFHIATPLPETQMYHLAKDKGYLPEDFSFGDAAMFGFGRGMIETEEFSPRDLHMLRALEWDRINFKTAEKRRRFAKMAGIGVEELKEWRRNTIRNLGVYFPNTQEHTRDHSGSLLEKNGRFMKVVNG</sequence>
<dbReference type="InterPro" id="IPR051198">
    <property type="entry name" value="BchE-like"/>
</dbReference>
<evidence type="ECO:0000256" key="1">
    <source>
        <dbReference type="ARBA" id="ARBA00001966"/>
    </source>
</evidence>
<dbReference type="InterPro" id="IPR034466">
    <property type="entry name" value="Methyltransferase_Class_B"/>
</dbReference>
<dbReference type="PANTHER" id="PTHR43409">
    <property type="entry name" value="ANAEROBIC MAGNESIUM-PROTOPORPHYRIN IX MONOMETHYL ESTER CYCLASE-RELATED"/>
    <property type="match status" value="1"/>
</dbReference>
<dbReference type="GO" id="GO:0051539">
    <property type="term" value="F:4 iron, 4 sulfur cluster binding"/>
    <property type="evidence" value="ECO:0007669"/>
    <property type="project" value="UniProtKB-KW"/>
</dbReference>
<dbReference type="Gene3D" id="3.80.30.20">
    <property type="entry name" value="tm_1862 like domain"/>
    <property type="match status" value="1"/>
</dbReference>
<dbReference type="GO" id="GO:0031419">
    <property type="term" value="F:cobalamin binding"/>
    <property type="evidence" value="ECO:0007669"/>
    <property type="project" value="InterPro"/>
</dbReference>
<dbReference type="GO" id="GO:0005829">
    <property type="term" value="C:cytosol"/>
    <property type="evidence" value="ECO:0007669"/>
    <property type="project" value="TreeGrafter"/>
</dbReference>
<evidence type="ECO:0000259" key="6">
    <source>
        <dbReference type="PROSITE" id="PS51332"/>
    </source>
</evidence>
<dbReference type="SFLD" id="SFLDS00029">
    <property type="entry name" value="Radical_SAM"/>
    <property type="match status" value="1"/>
</dbReference>
<accession>A0A1S7LJU8</accession>
<dbReference type="GO" id="GO:0046872">
    <property type="term" value="F:metal ion binding"/>
    <property type="evidence" value="ECO:0007669"/>
    <property type="project" value="UniProtKB-KW"/>
</dbReference>
<evidence type="ECO:0000313" key="8">
    <source>
        <dbReference type="EMBL" id="CRH06878.1"/>
    </source>
</evidence>
<comment type="cofactor">
    <cofactor evidence="1">
        <name>[4Fe-4S] cluster</name>
        <dbReference type="ChEBI" id="CHEBI:49883"/>
    </cofactor>
</comment>
<dbReference type="SUPFAM" id="SSF102114">
    <property type="entry name" value="Radical SAM enzymes"/>
    <property type="match status" value="1"/>
</dbReference>
<dbReference type="InterPro" id="IPR007197">
    <property type="entry name" value="rSAM"/>
</dbReference>
<protein>
    <submittedName>
        <fullName evidence="8">Uncharacterized protein</fullName>
    </submittedName>
</protein>
<feature type="domain" description="Radical SAM core" evidence="7">
    <location>
        <begin position="199"/>
        <end position="430"/>
    </location>
</feature>
<dbReference type="PROSITE" id="PS51332">
    <property type="entry name" value="B12_BINDING"/>
    <property type="match status" value="1"/>
</dbReference>
<proteinExistence type="predicted"/>
<name>A0A1S7LJU8_MAGMO</name>
<dbReference type="PROSITE" id="PS51918">
    <property type="entry name" value="RADICAL_SAM"/>
    <property type="match status" value="1"/>
</dbReference>
<dbReference type="InterPro" id="IPR006638">
    <property type="entry name" value="Elp3/MiaA/NifB-like_rSAM"/>
</dbReference>
<gene>
    <name evidence="8" type="ORF">MAGMO_2726</name>
</gene>
<keyword evidence="4" id="KW-0408">Iron</keyword>
<dbReference type="InterPro" id="IPR036724">
    <property type="entry name" value="Cobalamin-bd_sf"/>
</dbReference>